<dbReference type="InterPro" id="IPR002130">
    <property type="entry name" value="Cyclophilin-type_PPIase_dom"/>
</dbReference>
<accession>A0A8T2TJ48</accession>
<keyword evidence="8" id="KW-1185">Reference proteome</keyword>
<dbReference type="OrthoDB" id="193499at2759"/>
<dbReference type="InterPro" id="IPR024936">
    <property type="entry name" value="Cyclophilin-type_PPIase"/>
</dbReference>
<comment type="function">
    <text evidence="5">PPIases accelerate the folding of proteins. It catalyzes the cis-trans isomerization of proline imidic peptide bonds in oligopeptides.</text>
</comment>
<evidence type="ECO:0000256" key="3">
    <source>
        <dbReference type="ARBA" id="ARBA00023110"/>
    </source>
</evidence>
<name>A0A8T2TJ48_CERRI</name>
<dbReference type="PANTHER" id="PTHR11071:SF561">
    <property type="entry name" value="PEPTIDYL-PROLYL CIS-TRANS ISOMERASE D-RELATED"/>
    <property type="match status" value="1"/>
</dbReference>
<protein>
    <recommendedName>
        <fullName evidence="5">Peptidyl-prolyl cis-trans isomerase</fullName>
        <shortName evidence="5">PPIase</shortName>
        <ecNumber evidence="5">5.2.1.8</ecNumber>
    </recommendedName>
</protein>
<dbReference type="Gene3D" id="2.40.100.10">
    <property type="entry name" value="Cyclophilin-like"/>
    <property type="match status" value="1"/>
</dbReference>
<dbReference type="Proteomes" id="UP000825935">
    <property type="component" value="Chromosome 12"/>
</dbReference>
<comment type="catalytic activity">
    <reaction evidence="1 5">
        <text>[protein]-peptidylproline (omega=180) = [protein]-peptidylproline (omega=0)</text>
        <dbReference type="Rhea" id="RHEA:16237"/>
        <dbReference type="Rhea" id="RHEA-COMP:10747"/>
        <dbReference type="Rhea" id="RHEA-COMP:10748"/>
        <dbReference type="ChEBI" id="CHEBI:83833"/>
        <dbReference type="ChEBI" id="CHEBI:83834"/>
        <dbReference type="EC" id="5.2.1.8"/>
    </reaction>
</comment>
<feature type="non-terminal residue" evidence="7">
    <location>
        <position position="1"/>
    </location>
</feature>
<evidence type="ECO:0000259" key="6">
    <source>
        <dbReference type="PROSITE" id="PS50072"/>
    </source>
</evidence>
<gene>
    <name evidence="7" type="ORF">KP509_12G012500</name>
</gene>
<dbReference type="PRINTS" id="PR00153">
    <property type="entry name" value="CSAPPISMRASE"/>
</dbReference>
<comment type="caution">
    <text evidence="7">The sequence shown here is derived from an EMBL/GenBank/DDBJ whole genome shotgun (WGS) entry which is preliminary data.</text>
</comment>
<evidence type="ECO:0000256" key="5">
    <source>
        <dbReference type="RuleBase" id="RU363019"/>
    </source>
</evidence>
<dbReference type="GO" id="GO:0016018">
    <property type="term" value="F:cyclosporin A binding"/>
    <property type="evidence" value="ECO:0007669"/>
    <property type="project" value="TreeGrafter"/>
</dbReference>
<dbReference type="EMBL" id="CM035417">
    <property type="protein sequence ID" value="KAH7422528.1"/>
    <property type="molecule type" value="Genomic_DNA"/>
</dbReference>
<evidence type="ECO:0000256" key="4">
    <source>
        <dbReference type="ARBA" id="ARBA00023235"/>
    </source>
</evidence>
<feature type="domain" description="PPIase cyclophilin-type" evidence="6">
    <location>
        <begin position="6"/>
        <end position="157"/>
    </location>
</feature>
<dbReference type="PANTHER" id="PTHR11071">
    <property type="entry name" value="PEPTIDYL-PROLYL CIS-TRANS ISOMERASE"/>
    <property type="match status" value="1"/>
</dbReference>
<reference evidence="7" key="1">
    <citation type="submission" date="2021-08" db="EMBL/GenBank/DDBJ databases">
        <title>WGS assembly of Ceratopteris richardii.</title>
        <authorList>
            <person name="Marchant D.B."/>
            <person name="Chen G."/>
            <person name="Jenkins J."/>
            <person name="Shu S."/>
            <person name="Leebens-Mack J."/>
            <person name="Grimwood J."/>
            <person name="Schmutz J."/>
            <person name="Soltis P."/>
            <person name="Soltis D."/>
            <person name="Chen Z.-H."/>
        </authorList>
    </citation>
    <scope>NUCLEOTIDE SEQUENCE</scope>
    <source>
        <strain evidence="7">Whitten #5841</strain>
        <tissue evidence="7">Leaf</tissue>
    </source>
</reference>
<evidence type="ECO:0000313" key="8">
    <source>
        <dbReference type="Proteomes" id="UP000825935"/>
    </source>
</evidence>
<evidence type="ECO:0000313" key="7">
    <source>
        <dbReference type="EMBL" id="KAH7422528.1"/>
    </source>
</evidence>
<dbReference type="SUPFAM" id="SSF50891">
    <property type="entry name" value="Cyclophilin-like"/>
    <property type="match status" value="1"/>
</dbReference>
<dbReference type="AlphaFoldDB" id="A0A8T2TJ48"/>
<dbReference type="GO" id="GO:0003755">
    <property type="term" value="F:peptidyl-prolyl cis-trans isomerase activity"/>
    <property type="evidence" value="ECO:0007669"/>
    <property type="project" value="UniProtKB-UniRule"/>
</dbReference>
<dbReference type="GO" id="GO:0006457">
    <property type="term" value="P:protein folding"/>
    <property type="evidence" value="ECO:0007669"/>
    <property type="project" value="TreeGrafter"/>
</dbReference>
<keyword evidence="3 5" id="KW-0697">Rotamase</keyword>
<evidence type="ECO:0000256" key="2">
    <source>
        <dbReference type="ARBA" id="ARBA00007365"/>
    </source>
</evidence>
<dbReference type="EC" id="5.2.1.8" evidence="5"/>
<dbReference type="PIRSF" id="PIRSF001467">
    <property type="entry name" value="Peptidylpro_ismrse"/>
    <property type="match status" value="1"/>
</dbReference>
<proteinExistence type="inferred from homology"/>
<dbReference type="GO" id="GO:0005737">
    <property type="term" value="C:cytoplasm"/>
    <property type="evidence" value="ECO:0007669"/>
    <property type="project" value="TreeGrafter"/>
</dbReference>
<organism evidence="7 8">
    <name type="scientific">Ceratopteris richardii</name>
    <name type="common">Triangle waterfern</name>
    <dbReference type="NCBI Taxonomy" id="49495"/>
    <lineage>
        <taxon>Eukaryota</taxon>
        <taxon>Viridiplantae</taxon>
        <taxon>Streptophyta</taxon>
        <taxon>Embryophyta</taxon>
        <taxon>Tracheophyta</taxon>
        <taxon>Polypodiopsida</taxon>
        <taxon>Polypodiidae</taxon>
        <taxon>Polypodiales</taxon>
        <taxon>Pteridineae</taxon>
        <taxon>Pteridaceae</taxon>
        <taxon>Parkerioideae</taxon>
        <taxon>Ceratopteris</taxon>
    </lineage>
</organism>
<dbReference type="Pfam" id="PF00160">
    <property type="entry name" value="Pro_isomerase"/>
    <property type="match status" value="1"/>
</dbReference>
<sequence length="160" mass="17523">ITHKVYFDIEIDGKHAGGVVMGLFGKTVPKTVENFRALCTKKKGSKFHRIILSFMFQGGNFNLGDGRGEESIYSEKFVDKNDKIKHTDPGVLSMANASSNTNGSEFLITTVKTSWLDGNHGVFRKVFSGMDVVYKVEGEGIQSGSPKRKVIIADSGELAM</sequence>
<dbReference type="FunFam" id="2.40.100.10:FF:000025">
    <property type="entry name" value="Peptidyl-prolyl cis-trans isomerase CYP19-2"/>
    <property type="match status" value="1"/>
</dbReference>
<dbReference type="OMA" id="HRAYTSG"/>
<keyword evidence="4 5" id="KW-0413">Isomerase</keyword>
<dbReference type="InterPro" id="IPR029000">
    <property type="entry name" value="Cyclophilin-like_dom_sf"/>
</dbReference>
<comment type="similarity">
    <text evidence="2 5">Belongs to the cyclophilin-type PPIase family.</text>
</comment>
<evidence type="ECO:0000256" key="1">
    <source>
        <dbReference type="ARBA" id="ARBA00000971"/>
    </source>
</evidence>
<dbReference type="PROSITE" id="PS50072">
    <property type="entry name" value="CSA_PPIASE_2"/>
    <property type="match status" value="1"/>
</dbReference>